<evidence type="ECO:0000313" key="1">
    <source>
        <dbReference type="EMBL" id="ACD11963.1"/>
    </source>
</evidence>
<dbReference type="EMBL" id="EU252404">
    <property type="protein sequence ID" value="ACD11963.1"/>
    <property type="molecule type" value="mRNA"/>
</dbReference>
<feature type="non-terminal residue" evidence="1">
    <location>
        <position position="1"/>
    </location>
</feature>
<protein>
    <submittedName>
        <fullName evidence="1">Uncharacterized protein</fullName>
    </submittedName>
</protein>
<name>A0A0U1SKE5_ISOMC</name>
<reference evidence="1" key="1">
    <citation type="submission" date="2007-10" db="EMBL/GenBank/DDBJ databases">
        <title>Classification and functional annotation of ESTs from venom glands of Isometrus maculatus.</title>
        <authorList>
            <person name="Li W."/>
            <person name="Ma Y."/>
            <person name="Zhao R."/>
            <person name="Cao Z."/>
        </authorList>
    </citation>
    <scope>NUCLEOTIDE SEQUENCE</scope>
    <source>
        <tissue evidence="1">Venom gland</tissue>
    </source>
</reference>
<proteinExistence type="evidence at transcript level"/>
<accession>A0A0U1SKE5</accession>
<dbReference type="AlphaFoldDB" id="A0A0U1SKE5"/>
<organism evidence="1">
    <name type="scientific">Isometrus maculatus</name>
    <name type="common">Lesser brown scorpion</name>
    <name type="synonym">Scorpio maculatus</name>
    <dbReference type="NCBI Taxonomy" id="497827"/>
    <lineage>
        <taxon>Eukaryota</taxon>
        <taxon>Metazoa</taxon>
        <taxon>Ecdysozoa</taxon>
        <taxon>Arthropoda</taxon>
        <taxon>Chelicerata</taxon>
        <taxon>Arachnida</taxon>
        <taxon>Scorpiones</taxon>
        <taxon>Buthida</taxon>
        <taxon>Buthoidea</taxon>
        <taxon>Buthidae</taxon>
        <taxon>Isometrus</taxon>
    </lineage>
</organism>
<sequence length="35" mass="4055">FSTVMLFHCLGDGLRIELELLCFQGEKKKQTIELN</sequence>